<name>A0ABS4VLG0_9PSEU</name>
<sequence>MHPLVITGLRASLAVIALGALAAQLLIVAITGGALVRGELPGPGVFHSAAAIVVIACLQVALVAIWVLLSMVQRGAIFDERAFRWVRVIAVAGLVAAVIVGVVCAHIGELDDAPGLILVGGGIGLVGVAFALLMTVMLGLLRNATVLRHELEEVV</sequence>
<feature type="transmembrane region" description="Helical" evidence="1">
    <location>
        <begin position="12"/>
        <end position="36"/>
    </location>
</feature>
<dbReference type="RefSeq" id="WP_210024626.1">
    <property type="nucleotide sequence ID" value="NZ_JAGINU010000001.1"/>
</dbReference>
<comment type="caution">
    <text evidence="2">The sequence shown here is derived from an EMBL/GenBank/DDBJ whole genome shotgun (WGS) entry which is preliminary data.</text>
</comment>
<gene>
    <name evidence="2" type="ORF">JOF36_000294</name>
</gene>
<dbReference type="Proteomes" id="UP001519295">
    <property type="component" value="Unassembled WGS sequence"/>
</dbReference>
<feature type="transmembrane region" description="Helical" evidence="1">
    <location>
        <begin position="84"/>
        <end position="108"/>
    </location>
</feature>
<keyword evidence="1" id="KW-0812">Transmembrane</keyword>
<keyword evidence="1" id="KW-0472">Membrane</keyword>
<keyword evidence="1" id="KW-1133">Transmembrane helix</keyword>
<feature type="transmembrane region" description="Helical" evidence="1">
    <location>
        <begin position="114"/>
        <end position="141"/>
    </location>
</feature>
<evidence type="ECO:0000313" key="3">
    <source>
        <dbReference type="Proteomes" id="UP001519295"/>
    </source>
</evidence>
<reference evidence="2 3" key="1">
    <citation type="submission" date="2021-03" db="EMBL/GenBank/DDBJ databases">
        <title>Sequencing the genomes of 1000 actinobacteria strains.</title>
        <authorList>
            <person name="Klenk H.-P."/>
        </authorList>
    </citation>
    <scope>NUCLEOTIDE SEQUENCE [LARGE SCALE GENOMIC DNA]</scope>
    <source>
        <strain evidence="2 3">DSM 45256</strain>
    </source>
</reference>
<dbReference type="EMBL" id="JAGINU010000001">
    <property type="protein sequence ID" value="MBP2364598.1"/>
    <property type="molecule type" value="Genomic_DNA"/>
</dbReference>
<evidence type="ECO:0000256" key="1">
    <source>
        <dbReference type="SAM" id="Phobius"/>
    </source>
</evidence>
<keyword evidence="3" id="KW-1185">Reference proteome</keyword>
<organism evidence="2 3">
    <name type="scientific">Pseudonocardia parietis</name>
    <dbReference type="NCBI Taxonomy" id="570936"/>
    <lineage>
        <taxon>Bacteria</taxon>
        <taxon>Bacillati</taxon>
        <taxon>Actinomycetota</taxon>
        <taxon>Actinomycetes</taxon>
        <taxon>Pseudonocardiales</taxon>
        <taxon>Pseudonocardiaceae</taxon>
        <taxon>Pseudonocardia</taxon>
    </lineage>
</organism>
<evidence type="ECO:0000313" key="2">
    <source>
        <dbReference type="EMBL" id="MBP2364598.1"/>
    </source>
</evidence>
<feature type="transmembrane region" description="Helical" evidence="1">
    <location>
        <begin position="48"/>
        <end position="72"/>
    </location>
</feature>
<accession>A0ABS4VLG0</accession>
<protein>
    <recommendedName>
        <fullName evidence="4">DUF2975 family protein</fullName>
    </recommendedName>
</protein>
<dbReference type="Pfam" id="PF11188">
    <property type="entry name" value="DUF2975"/>
    <property type="match status" value="1"/>
</dbReference>
<proteinExistence type="predicted"/>
<evidence type="ECO:0008006" key="4">
    <source>
        <dbReference type="Google" id="ProtNLM"/>
    </source>
</evidence>
<dbReference type="InterPro" id="IPR021354">
    <property type="entry name" value="DUF2975"/>
</dbReference>